<keyword evidence="1" id="KW-0472">Membrane</keyword>
<name>X0S727_9ZZZZ</name>
<feature type="transmembrane region" description="Helical" evidence="1">
    <location>
        <begin position="107"/>
        <end position="125"/>
    </location>
</feature>
<accession>X0S727</accession>
<keyword evidence="1" id="KW-0812">Transmembrane</keyword>
<evidence type="ECO:0000313" key="2">
    <source>
        <dbReference type="EMBL" id="GAF76814.1"/>
    </source>
</evidence>
<protein>
    <submittedName>
        <fullName evidence="2">Uncharacterized protein</fullName>
    </submittedName>
</protein>
<dbReference type="EMBL" id="BARS01003051">
    <property type="protein sequence ID" value="GAF76814.1"/>
    <property type="molecule type" value="Genomic_DNA"/>
</dbReference>
<dbReference type="AlphaFoldDB" id="X0S727"/>
<reference evidence="2" key="1">
    <citation type="journal article" date="2014" name="Front. Microbiol.">
        <title>High frequency of phylogenetically diverse reductive dehalogenase-homologous genes in deep subseafloor sedimentary metagenomes.</title>
        <authorList>
            <person name="Kawai M."/>
            <person name="Futagami T."/>
            <person name="Toyoda A."/>
            <person name="Takaki Y."/>
            <person name="Nishi S."/>
            <person name="Hori S."/>
            <person name="Arai W."/>
            <person name="Tsubouchi T."/>
            <person name="Morono Y."/>
            <person name="Uchiyama I."/>
            <person name="Ito T."/>
            <person name="Fujiyama A."/>
            <person name="Inagaki F."/>
            <person name="Takami H."/>
        </authorList>
    </citation>
    <scope>NUCLEOTIDE SEQUENCE</scope>
    <source>
        <strain evidence="2">Expedition CK06-06</strain>
    </source>
</reference>
<comment type="caution">
    <text evidence="2">The sequence shown here is derived from an EMBL/GenBank/DDBJ whole genome shotgun (WGS) entry which is preliminary data.</text>
</comment>
<organism evidence="2">
    <name type="scientific">marine sediment metagenome</name>
    <dbReference type="NCBI Taxonomy" id="412755"/>
    <lineage>
        <taxon>unclassified sequences</taxon>
        <taxon>metagenomes</taxon>
        <taxon>ecological metagenomes</taxon>
    </lineage>
</organism>
<sequence length="134" mass="14963">MEFSVTGNVTVYVLQVTAQTVVNWTSSQQGTKGRDFNLTSLEEFLEMHPDSVAWSAELYREEIGYTYVPEKVTNATIILANPSSGNVLVMYQVRTVSMLAPGDKVRTIAYFAAPIGVIMAVPWLLSGWKQRKQK</sequence>
<evidence type="ECO:0000256" key="1">
    <source>
        <dbReference type="SAM" id="Phobius"/>
    </source>
</evidence>
<proteinExistence type="predicted"/>
<gene>
    <name evidence="2" type="ORF">S01H1_05876</name>
</gene>
<keyword evidence="1" id="KW-1133">Transmembrane helix</keyword>